<proteinExistence type="predicted"/>
<protein>
    <submittedName>
        <fullName evidence="2">Uncharacterized protein</fullName>
    </submittedName>
</protein>
<name>A0A396S5E2_9BACL</name>
<keyword evidence="1" id="KW-1133">Transmembrane helix</keyword>
<keyword evidence="3" id="KW-1185">Reference proteome</keyword>
<accession>A0A396S5E2</accession>
<reference evidence="2 3" key="1">
    <citation type="submission" date="2018-08" db="EMBL/GenBank/DDBJ databases">
        <title>Lysinibacillus sp. YLB-03 draft genome sequence.</title>
        <authorList>
            <person name="Yu L."/>
        </authorList>
    </citation>
    <scope>NUCLEOTIDE SEQUENCE [LARGE SCALE GENOMIC DNA]</scope>
    <source>
        <strain evidence="2 3">YLB-03</strain>
    </source>
</reference>
<keyword evidence="1" id="KW-0472">Membrane</keyword>
<organism evidence="2 3">
    <name type="scientific">Ureibacillus yapensis</name>
    <dbReference type="NCBI Taxonomy" id="2304605"/>
    <lineage>
        <taxon>Bacteria</taxon>
        <taxon>Bacillati</taxon>
        <taxon>Bacillota</taxon>
        <taxon>Bacilli</taxon>
        <taxon>Bacillales</taxon>
        <taxon>Caryophanaceae</taxon>
        <taxon>Ureibacillus</taxon>
    </lineage>
</organism>
<comment type="caution">
    <text evidence="2">The sequence shown here is derived from an EMBL/GenBank/DDBJ whole genome shotgun (WGS) entry which is preliminary data.</text>
</comment>
<dbReference type="OrthoDB" id="2991597at2"/>
<dbReference type="AlphaFoldDB" id="A0A396S5E2"/>
<dbReference type="Proteomes" id="UP000265692">
    <property type="component" value="Unassembled WGS sequence"/>
</dbReference>
<dbReference type="RefSeq" id="WP_118876863.1">
    <property type="nucleotide sequence ID" value="NZ_QWEI01000007.1"/>
</dbReference>
<evidence type="ECO:0000313" key="2">
    <source>
        <dbReference type="EMBL" id="RHW34989.1"/>
    </source>
</evidence>
<keyword evidence="1" id="KW-0812">Transmembrane</keyword>
<dbReference type="EMBL" id="QWEI01000007">
    <property type="protein sequence ID" value="RHW34989.1"/>
    <property type="molecule type" value="Genomic_DNA"/>
</dbReference>
<feature type="transmembrane region" description="Helical" evidence="1">
    <location>
        <begin position="53"/>
        <end position="76"/>
    </location>
</feature>
<sequence>MHPKQVYDMCCRNMGKRAYIMEKNGRKHVGRITKVDRNMVWIMPDRRMGGYGIGFWGFGGLGIGIAIGAIVGFALARPYWW</sequence>
<gene>
    <name evidence="2" type="ORF">D1B33_13170</name>
</gene>
<evidence type="ECO:0000313" key="3">
    <source>
        <dbReference type="Proteomes" id="UP000265692"/>
    </source>
</evidence>
<evidence type="ECO:0000256" key="1">
    <source>
        <dbReference type="SAM" id="Phobius"/>
    </source>
</evidence>